<reference evidence="7" key="1">
    <citation type="submission" date="2023-07" db="EMBL/GenBank/DDBJ databases">
        <title>A chromosome-level genome assembly of Lolium multiflorum.</title>
        <authorList>
            <person name="Chen Y."/>
            <person name="Copetti D."/>
            <person name="Kolliker R."/>
            <person name="Studer B."/>
        </authorList>
    </citation>
    <scope>NUCLEOTIDE SEQUENCE</scope>
    <source>
        <strain evidence="7">02402/16</strain>
        <tissue evidence="7">Leaf</tissue>
    </source>
</reference>
<keyword evidence="5" id="KW-0539">Nucleus</keyword>
<keyword evidence="4" id="KW-0804">Transcription</keyword>
<dbReference type="Proteomes" id="UP001231189">
    <property type="component" value="Unassembled WGS sequence"/>
</dbReference>
<dbReference type="PANTHER" id="PTHR31920">
    <property type="entry name" value="B3 DOMAIN-CONTAINING"/>
    <property type="match status" value="1"/>
</dbReference>
<evidence type="ECO:0000256" key="1">
    <source>
        <dbReference type="ARBA" id="ARBA00004123"/>
    </source>
</evidence>
<keyword evidence="8" id="KW-1185">Reference proteome</keyword>
<dbReference type="InterPro" id="IPR015300">
    <property type="entry name" value="DNA-bd_pseudobarrel_sf"/>
</dbReference>
<evidence type="ECO:0000256" key="6">
    <source>
        <dbReference type="SAM" id="MobiDB-lite"/>
    </source>
</evidence>
<evidence type="ECO:0008006" key="9">
    <source>
        <dbReference type="Google" id="ProtNLM"/>
    </source>
</evidence>
<evidence type="ECO:0000313" key="8">
    <source>
        <dbReference type="Proteomes" id="UP001231189"/>
    </source>
</evidence>
<sequence length="129" mass="14533">MNGTALPVRKLQHAGRQGKADGGAQPPEDEETTTVDGGSFTSIVDGQEPHGVILRVSGGATGLWFVEVLFGQMFFLNGWRRFPHVHAIEVGHFVVFKYDSHIMLTVKVFDEIMCRRHYHNVEDEEKRAR</sequence>
<comment type="caution">
    <text evidence="7">The sequence shown here is derived from an EMBL/GenBank/DDBJ whole genome shotgun (WGS) entry which is preliminary data.</text>
</comment>
<protein>
    <recommendedName>
        <fullName evidence="9">TF-B3 domain-containing protein</fullName>
    </recommendedName>
</protein>
<dbReference type="AlphaFoldDB" id="A0AAD8WVH8"/>
<organism evidence="7 8">
    <name type="scientific">Lolium multiflorum</name>
    <name type="common">Italian ryegrass</name>
    <name type="synonym">Lolium perenne subsp. multiflorum</name>
    <dbReference type="NCBI Taxonomy" id="4521"/>
    <lineage>
        <taxon>Eukaryota</taxon>
        <taxon>Viridiplantae</taxon>
        <taxon>Streptophyta</taxon>
        <taxon>Embryophyta</taxon>
        <taxon>Tracheophyta</taxon>
        <taxon>Spermatophyta</taxon>
        <taxon>Magnoliopsida</taxon>
        <taxon>Liliopsida</taxon>
        <taxon>Poales</taxon>
        <taxon>Poaceae</taxon>
        <taxon>BOP clade</taxon>
        <taxon>Pooideae</taxon>
        <taxon>Poodae</taxon>
        <taxon>Poeae</taxon>
        <taxon>Poeae Chloroplast Group 2 (Poeae type)</taxon>
        <taxon>Loliodinae</taxon>
        <taxon>Loliinae</taxon>
        <taxon>Lolium</taxon>
    </lineage>
</organism>
<dbReference type="CDD" id="cd10017">
    <property type="entry name" value="B3_DNA"/>
    <property type="match status" value="1"/>
</dbReference>
<keyword evidence="2" id="KW-0805">Transcription regulation</keyword>
<evidence type="ECO:0000256" key="4">
    <source>
        <dbReference type="ARBA" id="ARBA00023163"/>
    </source>
</evidence>
<dbReference type="Gene3D" id="2.40.330.10">
    <property type="entry name" value="DNA-binding pseudobarrel domain"/>
    <property type="match status" value="1"/>
</dbReference>
<dbReference type="PANTHER" id="PTHR31920:SF111">
    <property type="entry name" value="B3 DOMAIN-CONTAINING PROTEIN OS03G0621600-RELATED"/>
    <property type="match status" value="1"/>
</dbReference>
<dbReference type="GO" id="GO:0005634">
    <property type="term" value="C:nucleus"/>
    <property type="evidence" value="ECO:0007669"/>
    <property type="project" value="UniProtKB-SubCell"/>
</dbReference>
<gene>
    <name evidence="7" type="ORF">QYE76_043380</name>
</gene>
<feature type="compositionally biased region" description="Polar residues" evidence="6">
    <location>
        <begin position="34"/>
        <end position="43"/>
    </location>
</feature>
<name>A0AAD8WVH8_LOLMU</name>
<evidence type="ECO:0000256" key="3">
    <source>
        <dbReference type="ARBA" id="ARBA00023125"/>
    </source>
</evidence>
<evidence type="ECO:0000256" key="5">
    <source>
        <dbReference type="ARBA" id="ARBA00023242"/>
    </source>
</evidence>
<evidence type="ECO:0000256" key="2">
    <source>
        <dbReference type="ARBA" id="ARBA00023015"/>
    </source>
</evidence>
<evidence type="ECO:0000313" key="7">
    <source>
        <dbReference type="EMBL" id="KAK1682532.1"/>
    </source>
</evidence>
<dbReference type="GO" id="GO:0003677">
    <property type="term" value="F:DNA binding"/>
    <property type="evidence" value="ECO:0007669"/>
    <property type="project" value="UniProtKB-KW"/>
</dbReference>
<comment type="subcellular location">
    <subcellularLocation>
        <location evidence="1">Nucleus</location>
    </subcellularLocation>
</comment>
<dbReference type="EMBL" id="JAUUTY010000002">
    <property type="protein sequence ID" value="KAK1682532.1"/>
    <property type="molecule type" value="Genomic_DNA"/>
</dbReference>
<proteinExistence type="predicted"/>
<keyword evidence="3" id="KW-0238">DNA-binding</keyword>
<accession>A0AAD8WVH8</accession>
<feature type="region of interest" description="Disordered" evidence="6">
    <location>
        <begin position="1"/>
        <end position="43"/>
    </location>
</feature>
<dbReference type="SUPFAM" id="SSF101936">
    <property type="entry name" value="DNA-binding pseudobarrel domain"/>
    <property type="match status" value="1"/>
</dbReference>
<dbReference type="InterPro" id="IPR050655">
    <property type="entry name" value="Plant_B3_domain"/>
</dbReference>
<dbReference type="InterPro" id="IPR003340">
    <property type="entry name" value="B3_DNA-bd"/>
</dbReference>